<sequence>MGKRRTWHAATSTPTPTPTRPQREHGANEPSDESRTIQVAPPTLGNRFHALLPELRDEIFAWLLVRPVKWDAEHTPTCLLRITPDPYQNIHPRLDTRQATCALLYESYETARWRRRRKPIFVDPWRSQWAPAQGNPFLCTICYDREYRLEPFPRVVSLPCLCARRQNLDTLLVCRRWYEEAGRVFYTRNTFAFGSAQECVDFLANLSPRWQPFVSKASLLALAPRGVYPETAAEECEKVETPTRSLEEAWSLLGQLPGLSELELDAILLTRLDCVRVLRKPALKSLGRISFTQAVPQQPRHVSRMLVWPRRGIRKTVEDSDFARRVARAIRGQRLEWVEEKEQGDDKAVTEEKERYCTRIRGSKRDEARNE</sequence>
<evidence type="ECO:0000313" key="1">
    <source>
        <dbReference type="EMBL" id="KAI6080275.1"/>
    </source>
</evidence>
<dbReference type="EMBL" id="MU394460">
    <property type="protein sequence ID" value="KAI6080275.1"/>
    <property type="molecule type" value="Genomic_DNA"/>
</dbReference>
<reference evidence="1 2" key="1">
    <citation type="journal article" date="2022" name="New Phytol.">
        <title>Ecological generalism drives hyperdiversity of secondary metabolite gene clusters in xylarialean endophytes.</title>
        <authorList>
            <person name="Franco M.E.E."/>
            <person name="Wisecaver J.H."/>
            <person name="Arnold A.E."/>
            <person name="Ju Y.M."/>
            <person name="Slot J.C."/>
            <person name="Ahrendt S."/>
            <person name="Moore L.P."/>
            <person name="Eastman K.E."/>
            <person name="Scott K."/>
            <person name="Konkel Z."/>
            <person name="Mondo S.J."/>
            <person name="Kuo A."/>
            <person name="Hayes R.D."/>
            <person name="Haridas S."/>
            <person name="Andreopoulos B."/>
            <person name="Riley R."/>
            <person name="LaButti K."/>
            <person name="Pangilinan J."/>
            <person name="Lipzen A."/>
            <person name="Amirebrahimi M."/>
            <person name="Yan J."/>
            <person name="Adam C."/>
            <person name="Keymanesh K."/>
            <person name="Ng V."/>
            <person name="Louie K."/>
            <person name="Northen T."/>
            <person name="Drula E."/>
            <person name="Henrissat B."/>
            <person name="Hsieh H.M."/>
            <person name="Youens-Clark K."/>
            <person name="Lutzoni F."/>
            <person name="Miadlikowska J."/>
            <person name="Eastwood D.C."/>
            <person name="Hamelin R.C."/>
            <person name="Grigoriev I.V."/>
            <person name="U'Ren J.M."/>
        </authorList>
    </citation>
    <scope>NUCLEOTIDE SEQUENCE [LARGE SCALE GENOMIC DNA]</scope>
    <source>
        <strain evidence="1 2">ER1909</strain>
    </source>
</reference>
<evidence type="ECO:0000313" key="2">
    <source>
        <dbReference type="Proteomes" id="UP001497680"/>
    </source>
</evidence>
<dbReference type="Proteomes" id="UP001497680">
    <property type="component" value="Unassembled WGS sequence"/>
</dbReference>
<accession>A0ACC0CIS3</accession>
<proteinExistence type="predicted"/>
<comment type="caution">
    <text evidence="1">The sequence shown here is derived from an EMBL/GenBank/DDBJ whole genome shotgun (WGS) entry which is preliminary data.</text>
</comment>
<organism evidence="1 2">
    <name type="scientific">Hypoxylon rubiginosum</name>
    <dbReference type="NCBI Taxonomy" id="110542"/>
    <lineage>
        <taxon>Eukaryota</taxon>
        <taxon>Fungi</taxon>
        <taxon>Dikarya</taxon>
        <taxon>Ascomycota</taxon>
        <taxon>Pezizomycotina</taxon>
        <taxon>Sordariomycetes</taxon>
        <taxon>Xylariomycetidae</taxon>
        <taxon>Xylariales</taxon>
        <taxon>Hypoxylaceae</taxon>
        <taxon>Hypoxylon</taxon>
    </lineage>
</organism>
<gene>
    <name evidence="1" type="ORF">F4821DRAFT_251880</name>
</gene>
<protein>
    <submittedName>
        <fullName evidence="1">Uncharacterized protein</fullName>
    </submittedName>
</protein>
<name>A0ACC0CIS3_9PEZI</name>
<keyword evidence="2" id="KW-1185">Reference proteome</keyword>